<sequence>MSYLAIKHLHLSCVVLSGLGFALRATWMWRASPLLQHPLARRLPHIIDSLLLGSALTLAWLSGQYPFVEGWLTAKVLGLLVYIGCGTIALKRGRTPSIRRHFVLLAGLSYAYIVGVALTRQPAIFF</sequence>
<dbReference type="Pfam" id="PF04247">
    <property type="entry name" value="SirB"/>
    <property type="match status" value="1"/>
</dbReference>
<evidence type="ECO:0000313" key="3">
    <source>
        <dbReference type="Proteomes" id="UP000270626"/>
    </source>
</evidence>
<keyword evidence="1" id="KW-0812">Transmembrane</keyword>
<reference evidence="2 3" key="1">
    <citation type="submission" date="2018-10" db="EMBL/GenBank/DDBJ databases">
        <title>Genomic Encyclopedia of Type Strains, Phase IV (KMG-IV): sequencing the most valuable type-strain genomes for metagenomic binning, comparative biology and taxonomic classification.</title>
        <authorList>
            <person name="Goeker M."/>
        </authorList>
    </citation>
    <scope>NUCLEOTIDE SEQUENCE [LARGE SCALE GENOMIC DNA]</scope>
    <source>
        <strain evidence="2 3">DSM 23841</strain>
    </source>
</reference>
<feature type="transmembrane region" description="Helical" evidence="1">
    <location>
        <begin position="71"/>
        <end position="90"/>
    </location>
</feature>
<dbReference type="PANTHER" id="PTHR39594:SF1">
    <property type="entry name" value="PROTEIN YCHQ"/>
    <property type="match status" value="1"/>
</dbReference>
<keyword evidence="1" id="KW-1133">Transmembrane helix</keyword>
<dbReference type="PIRSF" id="PIRSF005610">
    <property type="entry name" value="SirB"/>
    <property type="match status" value="1"/>
</dbReference>
<dbReference type="OrthoDB" id="5588650at2"/>
<protein>
    <submittedName>
        <fullName evidence="2">Putative membrane protein SirB2</fullName>
    </submittedName>
</protein>
<keyword evidence="1" id="KW-0472">Membrane</keyword>
<dbReference type="GO" id="GO:0005886">
    <property type="term" value="C:plasma membrane"/>
    <property type="evidence" value="ECO:0007669"/>
    <property type="project" value="TreeGrafter"/>
</dbReference>
<organism evidence="2 3">
    <name type="scientific">Azonexus fungiphilus</name>
    <dbReference type="NCBI Taxonomy" id="146940"/>
    <lineage>
        <taxon>Bacteria</taxon>
        <taxon>Pseudomonadati</taxon>
        <taxon>Pseudomonadota</taxon>
        <taxon>Betaproteobacteria</taxon>
        <taxon>Rhodocyclales</taxon>
        <taxon>Azonexaceae</taxon>
        <taxon>Azonexus</taxon>
    </lineage>
</organism>
<dbReference type="EMBL" id="RBXP01000013">
    <property type="protein sequence ID" value="RKT59302.1"/>
    <property type="molecule type" value="Genomic_DNA"/>
</dbReference>
<feature type="transmembrane region" description="Helical" evidence="1">
    <location>
        <begin position="6"/>
        <end position="25"/>
    </location>
</feature>
<proteinExistence type="predicted"/>
<dbReference type="PANTHER" id="PTHR39594">
    <property type="entry name" value="PROTEIN YCHQ"/>
    <property type="match status" value="1"/>
</dbReference>
<dbReference type="AlphaFoldDB" id="A0A495WC79"/>
<keyword evidence="3" id="KW-1185">Reference proteome</keyword>
<dbReference type="InterPro" id="IPR007360">
    <property type="entry name" value="SirB"/>
</dbReference>
<name>A0A495WC79_9RHOO</name>
<evidence type="ECO:0000256" key="1">
    <source>
        <dbReference type="SAM" id="Phobius"/>
    </source>
</evidence>
<gene>
    <name evidence="2" type="ORF">DFR40_1186</name>
</gene>
<evidence type="ECO:0000313" key="2">
    <source>
        <dbReference type="EMBL" id="RKT59302.1"/>
    </source>
</evidence>
<feature type="transmembrane region" description="Helical" evidence="1">
    <location>
        <begin position="102"/>
        <end position="119"/>
    </location>
</feature>
<dbReference type="Proteomes" id="UP000270626">
    <property type="component" value="Unassembled WGS sequence"/>
</dbReference>
<accession>A0A495WC79</accession>
<dbReference type="RefSeq" id="WP_121457554.1">
    <property type="nucleotide sequence ID" value="NZ_RBXP01000013.1"/>
</dbReference>
<comment type="caution">
    <text evidence="2">The sequence shown here is derived from an EMBL/GenBank/DDBJ whole genome shotgun (WGS) entry which is preliminary data.</text>
</comment>